<sequence length="74" mass="8774">MKNRNRLVNKHLPRPKPLIMADLYPEDSPVKTSYKNTTYYIMEYSLRHRMFNTGSGLYQHFQKSKDAENGQVKP</sequence>
<accession>A0A8H7WDS3</accession>
<dbReference type="EMBL" id="JAFJYH010000041">
    <property type="protein sequence ID" value="KAG4422984.1"/>
    <property type="molecule type" value="Genomic_DNA"/>
</dbReference>
<evidence type="ECO:0000313" key="2">
    <source>
        <dbReference type="Proteomes" id="UP000664132"/>
    </source>
</evidence>
<evidence type="ECO:0000313" key="1">
    <source>
        <dbReference type="EMBL" id="KAG4422984.1"/>
    </source>
</evidence>
<organism evidence="1 2">
    <name type="scientific">Cadophora malorum</name>
    <dbReference type="NCBI Taxonomy" id="108018"/>
    <lineage>
        <taxon>Eukaryota</taxon>
        <taxon>Fungi</taxon>
        <taxon>Dikarya</taxon>
        <taxon>Ascomycota</taxon>
        <taxon>Pezizomycotina</taxon>
        <taxon>Leotiomycetes</taxon>
        <taxon>Helotiales</taxon>
        <taxon>Ploettnerulaceae</taxon>
        <taxon>Cadophora</taxon>
    </lineage>
</organism>
<gene>
    <name evidence="1" type="ORF">IFR04_003896</name>
</gene>
<reference evidence="1" key="1">
    <citation type="submission" date="2021-02" db="EMBL/GenBank/DDBJ databases">
        <title>Genome sequence Cadophora malorum strain M34.</title>
        <authorList>
            <person name="Stefanovic E."/>
            <person name="Vu D."/>
            <person name="Scully C."/>
            <person name="Dijksterhuis J."/>
            <person name="Roader J."/>
            <person name="Houbraken J."/>
        </authorList>
    </citation>
    <scope>NUCLEOTIDE SEQUENCE</scope>
    <source>
        <strain evidence="1">M34</strain>
    </source>
</reference>
<dbReference type="AlphaFoldDB" id="A0A8H7WDS3"/>
<protein>
    <submittedName>
        <fullName evidence="1">Uncharacterized protein</fullName>
    </submittedName>
</protein>
<proteinExistence type="predicted"/>
<comment type="caution">
    <text evidence="1">The sequence shown here is derived from an EMBL/GenBank/DDBJ whole genome shotgun (WGS) entry which is preliminary data.</text>
</comment>
<dbReference type="Proteomes" id="UP000664132">
    <property type="component" value="Unassembled WGS sequence"/>
</dbReference>
<name>A0A8H7WDS3_9HELO</name>
<keyword evidence="2" id="KW-1185">Reference proteome</keyword>